<dbReference type="AlphaFoldDB" id="A0A4Q9MT55"/>
<reference evidence="1" key="1">
    <citation type="submission" date="2019-01" db="EMBL/GenBank/DDBJ databases">
        <title>Draft genome sequences of three monokaryotic isolates of the white-rot basidiomycete fungus Dichomitus squalens.</title>
        <authorList>
            <consortium name="DOE Joint Genome Institute"/>
            <person name="Lopez S.C."/>
            <person name="Andreopoulos B."/>
            <person name="Pangilinan J."/>
            <person name="Lipzen A."/>
            <person name="Riley R."/>
            <person name="Ahrendt S."/>
            <person name="Ng V."/>
            <person name="Barry K."/>
            <person name="Daum C."/>
            <person name="Grigoriev I.V."/>
            <person name="Hilden K.S."/>
            <person name="Makela M.R."/>
            <person name="de Vries R.P."/>
        </authorList>
    </citation>
    <scope>NUCLEOTIDE SEQUENCE [LARGE SCALE GENOMIC DNA]</scope>
    <source>
        <strain evidence="1">OM18370.1</strain>
    </source>
</reference>
<gene>
    <name evidence="1" type="ORF">BD311DRAFT_756327</name>
</gene>
<proteinExistence type="predicted"/>
<dbReference type="EMBL" id="ML143412">
    <property type="protein sequence ID" value="TBU29531.1"/>
    <property type="molecule type" value="Genomic_DNA"/>
</dbReference>
<protein>
    <submittedName>
        <fullName evidence="1">Uncharacterized protein</fullName>
    </submittedName>
</protein>
<organism evidence="1">
    <name type="scientific">Dichomitus squalens</name>
    <dbReference type="NCBI Taxonomy" id="114155"/>
    <lineage>
        <taxon>Eukaryota</taxon>
        <taxon>Fungi</taxon>
        <taxon>Dikarya</taxon>
        <taxon>Basidiomycota</taxon>
        <taxon>Agaricomycotina</taxon>
        <taxon>Agaricomycetes</taxon>
        <taxon>Polyporales</taxon>
        <taxon>Polyporaceae</taxon>
        <taxon>Dichomitus</taxon>
    </lineage>
</organism>
<sequence>MCWLCHSIPCTPSDRQSPYARACANEARWRSQLGREDGVTKMTHAVSSAPDCWIVFNTDSGDISTVTEPSVPASQQNAHNVLKWEVSGWITEKGGDHDCSTVIEHEIYQSGAGGENAVPRRRQHLCSPSLTVINEGLICVALLEDDARRRRPHWRMTTV</sequence>
<evidence type="ECO:0000313" key="1">
    <source>
        <dbReference type="EMBL" id="TBU29531.1"/>
    </source>
</evidence>
<accession>A0A4Q9MT55</accession>
<dbReference type="Proteomes" id="UP000292957">
    <property type="component" value="Unassembled WGS sequence"/>
</dbReference>
<name>A0A4Q9MT55_9APHY</name>